<dbReference type="NCBIfam" id="TIGR00671">
    <property type="entry name" value="baf"/>
    <property type="match status" value="1"/>
</dbReference>
<dbReference type="SUPFAM" id="SSF53067">
    <property type="entry name" value="Actin-like ATPase domain"/>
    <property type="match status" value="2"/>
</dbReference>
<evidence type="ECO:0000313" key="17">
    <source>
        <dbReference type="EMBL" id="NED94853.1"/>
    </source>
</evidence>
<evidence type="ECO:0000256" key="1">
    <source>
        <dbReference type="ARBA" id="ARBA00001206"/>
    </source>
</evidence>
<organism evidence="17 18">
    <name type="scientific">Phytoactinopolyspora alkaliphila</name>
    <dbReference type="NCBI Taxonomy" id="1783498"/>
    <lineage>
        <taxon>Bacteria</taxon>
        <taxon>Bacillati</taxon>
        <taxon>Actinomycetota</taxon>
        <taxon>Actinomycetes</taxon>
        <taxon>Jiangellales</taxon>
        <taxon>Jiangellaceae</taxon>
        <taxon>Phytoactinopolyspora</taxon>
    </lineage>
</organism>
<feature type="binding site" evidence="16">
    <location>
        <begin position="6"/>
        <end position="13"/>
    </location>
    <ligand>
        <name>ATP</name>
        <dbReference type="ChEBI" id="CHEBI:30616"/>
    </ligand>
</feature>
<comment type="catalytic activity">
    <reaction evidence="1 16">
        <text>(R)-pantothenate + ATP = (R)-4'-phosphopantothenate + ADP + H(+)</text>
        <dbReference type="Rhea" id="RHEA:16373"/>
        <dbReference type="ChEBI" id="CHEBI:10986"/>
        <dbReference type="ChEBI" id="CHEBI:15378"/>
        <dbReference type="ChEBI" id="CHEBI:29032"/>
        <dbReference type="ChEBI" id="CHEBI:30616"/>
        <dbReference type="ChEBI" id="CHEBI:456216"/>
        <dbReference type="EC" id="2.7.1.33"/>
    </reaction>
</comment>
<dbReference type="PANTHER" id="PTHR34265">
    <property type="entry name" value="TYPE III PANTOTHENATE KINASE"/>
    <property type="match status" value="1"/>
</dbReference>
<dbReference type="NCBIfam" id="NF009845">
    <property type="entry name" value="PRK13318.1-3"/>
    <property type="match status" value="1"/>
</dbReference>
<evidence type="ECO:0000256" key="4">
    <source>
        <dbReference type="ARBA" id="ARBA00005225"/>
    </source>
</evidence>
<proteinExistence type="inferred from homology"/>
<evidence type="ECO:0000256" key="8">
    <source>
        <dbReference type="ARBA" id="ARBA00022679"/>
    </source>
</evidence>
<dbReference type="GO" id="GO:0005737">
    <property type="term" value="C:cytoplasm"/>
    <property type="evidence" value="ECO:0007669"/>
    <property type="project" value="UniProtKB-SubCell"/>
</dbReference>
<dbReference type="GO" id="GO:0004594">
    <property type="term" value="F:pantothenate kinase activity"/>
    <property type="evidence" value="ECO:0007669"/>
    <property type="project" value="UniProtKB-UniRule"/>
</dbReference>
<dbReference type="RefSeq" id="WP_163816950.1">
    <property type="nucleotide sequence ID" value="NZ_JAAGOB010000002.1"/>
</dbReference>
<evidence type="ECO:0000256" key="16">
    <source>
        <dbReference type="HAMAP-Rule" id="MF_01274"/>
    </source>
</evidence>
<evidence type="ECO:0000256" key="10">
    <source>
        <dbReference type="ARBA" id="ARBA00022777"/>
    </source>
</evidence>
<dbReference type="InterPro" id="IPR043129">
    <property type="entry name" value="ATPase_NBD"/>
</dbReference>
<keyword evidence="11 16" id="KW-0067">ATP-binding</keyword>
<keyword evidence="10 16" id="KW-0418">Kinase</keyword>
<comment type="subunit">
    <text evidence="5 16">Homodimer.</text>
</comment>
<comment type="cofactor">
    <cofactor evidence="16">
        <name>NH4(+)</name>
        <dbReference type="ChEBI" id="CHEBI:28938"/>
    </cofactor>
    <cofactor evidence="16">
        <name>K(+)</name>
        <dbReference type="ChEBI" id="CHEBI:29103"/>
    </cofactor>
    <text evidence="16">A monovalent cation. Ammonium or potassium.</text>
</comment>
<feature type="binding site" evidence="16">
    <location>
        <position position="131"/>
    </location>
    <ligand>
        <name>ATP</name>
        <dbReference type="ChEBI" id="CHEBI:30616"/>
    </ligand>
</feature>
<evidence type="ECO:0000256" key="15">
    <source>
        <dbReference type="ARBA" id="ARBA00040883"/>
    </source>
</evidence>
<comment type="pathway">
    <text evidence="4 16">Cofactor biosynthesis; coenzyme A biosynthesis; CoA from (R)-pantothenate: step 1/5.</text>
</comment>
<comment type="function">
    <text evidence="16">Catalyzes the phosphorylation of pantothenate (Pan), the first step in CoA biosynthesis.</text>
</comment>
<keyword evidence="12 16" id="KW-0630">Potassium</keyword>
<dbReference type="CDD" id="cd24015">
    <property type="entry name" value="ASKHA_NBD_PanK-III"/>
    <property type="match status" value="1"/>
</dbReference>
<dbReference type="AlphaFoldDB" id="A0A6N9YIM4"/>
<evidence type="ECO:0000256" key="14">
    <source>
        <dbReference type="ARBA" id="ARBA00038036"/>
    </source>
</evidence>
<dbReference type="GO" id="GO:0015937">
    <property type="term" value="P:coenzyme A biosynthetic process"/>
    <property type="evidence" value="ECO:0007669"/>
    <property type="project" value="UniProtKB-UniRule"/>
</dbReference>
<keyword evidence="8 16" id="KW-0808">Transferase</keyword>
<comment type="caution">
    <text evidence="16">Lacks conserved residue(s) required for the propagation of feature annotation.</text>
</comment>
<dbReference type="Pfam" id="PF03309">
    <property type="entry name" value="Pan_kinase"/>
    <property type="match status" value="1"/>
</dbReference>
<name>A0A6N9YIM4_9ACTN</name>
<protein>
    <recommendedName>
        <fullName evidence="15 16">Type III pantothenate kinase</fullName>
        <ecNumber evidence="6 16">2.7.1.33</ecNumber>
    </recommendedName>
    <alternativeName>
        <fullName evidence="16">PanK-III</fullName>
    </alternativeName>
    <alternativeName>
        <fullName evidence="16">Pantothenic acid kinase</fullName>
    </alternativeName>
</protein>
<dbReference type="InterPro" id="IPR004619">
    <property type="entry name" value="Type_III_PanK"/>
</dbReference>
<dbReference type="EMBL" id="JAAGOB010000002">
    <property type="protein sequence ID" value="NED94853.1"/>
    <property type="molecule type" value="Genomic_DNA"/>
</dbReference>
<gene>
    <name evidence="16" type="primary">coaX</name>
    <name evidence="17" type="ORF">G1H11_05960</name>
</gene>
<dbReference type="GO" id="GO:0046872">
    <property type="term" value="F:metal ion binding"/>
    <property type="evidence" value="ECO:0007669"/>
    <property type="project" value="UniProtKB-KW"/>
</dbReference>
<comment type="cofactor">
    <cofactor evidence="2">
        <name>K(+)</name>
        <dbReference type="ChEBI" id="CHEBI:29103"/>
    </cofactor>
</comment>
<dbReference type="EC" id="2.7.1.33" evidence="6 16"/>
<comment type="similarity">
    <text evidence="14 16">Belongs to the type III pantothenate kinase family.</text>
</comment>
<evidence type="ECO:0000256" key="6">
    <source>
        <dbReference type="ARBA" id="ARBA00012102"/>
    </source>
</evidence>
<keyword evidence="13 16" id="KW-0173">Coenzyme A biosynthesis</keyword>
<keyword evidence="7 16" id="KW-0963">Cytoplasm</keyword>
<comment type="subcellular location">
    <subcellularLocation>
        <location evidence="3 16">Cytoplasm</location>
    </subcellularLocation>
</comment>
<dbReference type="PANTHER" id="PTHR34265:SF1">
    <property type="entry name" value="TYPE III PANTOTHENATE KINASE"/>
    <property type="match status" value="1"/>
</dbReference>
<accession>A0A6N9YIM4</accession>
<reference evidence="17 18" key="1">
    <citation type="submission" date="2020-02" db="EMBL/GenBank/DDBJ databases">
        <authorList>
            <person name="Li X.-J."/>
            <person name="Feng X.-M."/>
        </authorList>
    </citation>
    <scope>NUCLEOTIDE SEQUENCE [LARGE SCALE GENOMIC DNA]</scope>
    <source>
        <strain evidence="17 18">CGMCC 4.7225</strain>
    </source>
</reference>
<dbReference type="Gene3D" id="3.30.420.40">
    <property type="match status" value="2"/>
</dbReference>
<dbReference type="GO" id="GO:0005524">
    <property type="term" value="F:ATP binding"/>
    <property type="evidence" value="ECO:0007669"/>
    <property type="project" value="UniProtKB-UniRule"/>
</dbReference>
<feature type="active site" description="Proton acceptor" evidence="16">
    <location>
        <position position="108"/>
    </location>
</feature>
<evidence type="ECO:0000256" key="13">
    <source>
        <dbReference type="ARBA" id="ARBA00022993"/>
    </source>
</evidence>
<evidence type="ECO:0000256" key="2">
    <source>
        <dbReference type="ARBA" id="ARBA00001958"/>
    </source>
</evidence>
<dbReference type="NCBIfam" id="NF009855">
    <property type="entry name" value="PRK13321.1"/>
    <property type="match status" value="1"/>
</dbReference>
<comment type="caution">
    <text evidence="17">The sequence shown here is derived from an EMBL/GenBank/DDBJ whole genome shotgun (WGS) entry which is preliminary data.</text>
</comment>
<sequence>MLLAIDVGNTDTEIGLLDGEEVVHHWRISTVANRTADELMALLRGLFAGGHDDAVQGVVVCSTVPAVLRTVRELVGRYYADARSVFVEPGTRTGLPVLTDNPREVGTDRVVNALAALRMFGGPCIVVDLGTATTFDVVSARGEYLGGAIAPGIEVSLDALGQAGAQLRRVELVRPRSVIAKNTVEALQSGVLYGFSGQVDGMVARMAAELDVPVSELSVIATGSLAPVVLGEAMTITHHEPRLTLIGLGLVFDRNASAK</sequence>
<keyword evidence="16" id="KW-0479">Metal-binding</keyword>
<evidence type="ECO:0000256" key="7">
    <source>
        <dbReference type="ARBA" id="ARBA00022490"/>
    </source>
</evidence>
<feature type="binding site" evidence="16">
    <location>
        <begin position="106"/>
        <end position="109"/>
    </location>
    <ligand>
        <name>substrate</name>
    </ligand>
</feature>
<evidence type="ECO:0000256" key="9">
    <source>
        <dbReference type="ARBA" id="ARBA00022741"/>
    </source>
</evidence>
<keyword evidence="18" id="KW-1185">Reference proteome</keyword>
<evidence type="ECO:0000256" key="5">
    <source>
        <dbReference type="ARBA" id="ARBA00011738"/>
    </source>
</evidence>
<dbReference type="UniPathway" id="UPA00241">
    <property type="reaction ID" value="UER00352"/>
</dbReference>
<evidence type="ECO:0000256" key="12">
    <source>
        <dbReference type="ARBA" id="ARBA00022958"/>
    </source>
</evidence>
<keyword evidence="9 16" id="KW-0547">Nucleotide-binding</keyword>
<dbReference type="HAMAP" id="MF_01274">
    <property type="entry name" value="Pantothen_kinase_3"/>
    <property type="match status" value="1"/>
</dbReference>
<evidence type="ECO:0000256" key="3">
    <source>
        <dbReference type="ARBA" id="ARBA00004496"/>
    </source>
</evidence>
<evidence type="ECO:0000313" key="18">
    <source>
        <dbReference type="Proteomes" id="UP000469185"/>
    </source>
</evidence>
<feature type="binding site" evidence="16">
    <location>
        <position position="183"/>
    </location>
    <ligand>
        <name>substrate</name>
    </ligand>
</feature>
<evidence type="ECO:0000256" key="11">
    <source>
        <dbReference type="ARBA" id="ARBA00022840"/>
    </source>
</evidence>
<dbReference type="Proteomes" id="UP000469185">
    <property type="component" value="Unassembled WGS sequence"/>
</dbReference>
<feature type="binding site" evidence="16">
    <location>
        <position position="128"/>
    </location>
    <ligand>
        <name>K(+)</name>
        <dbReference type="ChEBI" id="CHEBI:29103"/>
    </ligand>
</feature>